<accession>A0AAW6C8D6</accession>
<keyword evidence="2" id="KW-0732">Signal</keyword>
<dbReference type="SMART" id="SM00028">
    <property type="entry name" value="TPR"/>
    <property type="match status" value="2"/>
</dbReference>
<sequence length="415" mass="46607">MKKLLLPFLLIIAIGLGACSQNQEAQWQEQYDLGIRYLSEGNYEEAIIAFTTAIEIDPKMSETYLALGNLYIELGDYEAAAKILEQGVSNTNDTSLQELLDDVKKLVSIDFDNLVSDAFSYTDAGESSSFEYHIPKINIDDAAIAQLNQEIYAGLEYDHIASDIAAYGFADHSASYQWSVNGSILSLVTKTDDTMAAWTEYSVYNISILDGTEITDEELVSSVGLSMDDYYIKVEQALGSKYWEGWDRANEQFQNNSFCEMFNAQLENTISQENLRKALPYLNSEGQLCIIAPIYSMAGADYYYHELNLSDLTLIPDYKYGVEIQAHAINISQEEAYQIACDYWDFTPGDVADETGFELFVSYDTTITSQNSGKTYYCYLLRWMVDAGSDTAHLSTCDWVYIDAESGECSFEAPK</sequence>
<evidence type="ECO:0000256" key="2">
    <source>
        <dbReference type="SAM" id="SignalP"/>
    </source>
</evidence>
<evidence type="ECO:0000313" key="4">
    <source>
        <dbReference type="Proteomes" id="UP001211173"/>
    </source>
</evidence>
<dbReference type="PROSITE" id="PS50005">
    <property type="entry name" value="TPR"/>
    <property type="match status" value="2"/>
</dbReference>
<dbReference type="PROSITE" id="PS50293">
    <property type="entry name" value="TPR_REGION"/>
    <property type="match status" value="1"/>
</dbReference>
<dbReference type="InterPro" id="IPR011990">
    <property type="entry name" value="TPR-like_helical_dom_sf"/>
</dbReference>
<name>A0AAW6C8D6_FLAPL</name>
<dbReference type="InterPro" id="IPR019734">
    <property type="entry name" value="TPR_rpt"/>
</dbReference>
<dbReference type="Gene3D" id="1.25.40.10">
    <property type="entry name" value="Tetratricopeptide repeat domain"/>
    <property type="match status" value="1"/>
</dbReference>
<feature type="signal peptide" evidence="2">
    <location>
        <begin position="1"/>
        <end position="25"/>
    </location>
</feature>
<feature type="repeat" description="TPR" evidence="1">
    <location>
        <begin position="27"/>
        <end position="60"/>
    </location>
</feature>
<dbReference type="RefSeq" id="WP_195325251.1">
    <property type="nucleotide sequence ID" value="NZ_JADMVZ010000006.1"/>
</dbReference>
<dbReference type="SUPFAM" id="SSF48452">
    <property type="entry name" value="TPR-like"/>
    <property type="match status" value="1"/>
</dbReference>
<feature type="chain" id="PRO_5043397831" evidence="2">
    <location>
        <begin position="26"/>
        <end position="415"/>
    </location>
</feature>
<evidence type="ECO:0000256" key="1">
    <source>
        <dbReference type="PROSITE-ProRule" id="PRU00339"/>
    </source>
</evidence>
<feature type="repeat" description="TPR" evidence="1">
    <location>
        <begin position="61"/>
        <end position="94"/>
    </location>
</feature>
<protein>
    <submittedName>
        <fullName evidence="3">Tetratricopeptide repeat protein</fullName>
    </submittedName>
</protein>
<gene>
    <name evidence="3" type="ORF">PNE06_03495</name>
</gene>
<dbReference type="Proteomes" id="UP001211173">
    <property type="component" value="Unassembled WGS sequence"/>
</dbReference>
<dbReference type="AlphaFoldDB" id="A0AAW6C8D6"/>
<dbReference type="Pfam" id="PF14559">
    <property type="entry name" value="TPR_19"/>
    <property type="match status" value="1"/>
</dbReference>
<organism evidence="3 4">
    <name type="scientific">Flavonifractor plautii</name>
    <name type="common">Fusobacterium plautii</name>
    <dbReference type="NCBI Taxonomy" id="292800"/>
    <lineage>
        <taxon>Bacteria</taxon>
        <taxon>Bacillati</taxon>
        <taxon>Bacillota</taxon>
        <taxon>Clostridia</taxon>
        <taxon>Eubacteriales</taxon>
        <taxon>Oscillospiraceae</taxon>
        <taxon>Flavonifractor</taxon>
    </lineage>
</organism>
<comment type="caution">
    <text evidence="3">The sequence shown here is derived from an EMBL/GenBank/DDBJ whole genome shotgun (WGS) entry which is preliminary data.</text>
</comment>
<dbReference type="EMBL" id="JAQLWV010000004">
    <property type="protein sequence ID" value="MDB7932134.1"/>
    <property type="molecule type" value="Genomic_DNA"/>
</dbReference>
<keyword evidence="1" id="KW-0802">TPR repeat</keyword>
<evidence type="ECO:0000313" key="3">
    <source>
        <dbReference type="EMBL" id="MDB7932134.1"/>
    </source>
</evidence>
<dbReference type="PROSITE" id="PS51257">
    <property type="entry name" value="PROKAR_LIPOPROTEIN"/>
    <property type="match status" value="1"/>
</dbReference>
<reference evidence="3" key="1">
    <citation type="submission" date="2023-01" db="EMBL/GenBank/DDBJ databases">
        <title>Human gut microbiome strain richness.</title>
        <authorList>
            <person name="Chen-Liaw A."/>
        </authorList>
    </citation>
    <scope>NUCLEOTIDE SEQUENCE</scope>
    <source>
        <strain evidence="3">1001287st1_F4_1001285I_161205</strain>
    </source>
</reference>
<proteinExistence type="predicted"/>